<sequence>MKTLVVYYSMDGNTKFAAELIARDLSADIMPLEPIKNYPRSTIGKYILCGKAATFGEKPKLKPYLYDPADYERIIIGTPVWNSRLAAPINTFLKNSDMKNKTTSAFFSSAGGDAGKCIAKLNEKLGHMEGTLSLINAKKNEELTQKRVGEFVDQINACLK</sequence>
<evidence type="ECO:0000313" key="3">
    <source>
        <dbReference type="Proteomes" id="UP001451571"/>
    </source>
</evidence>
<dbReference type="InterPro" id="IPR029039">
    <property type="entry name" value="Flavoprotein-like_sf"/>
</dbReference>
<proteinExistence type="predicted"/>
<dbReference type="RefSeq" id="WP_342758025.1">
    <property type="nucleotide sequence ID" value="NZ_CP146256.1"/>
</dbReference>
<dbReference type="InterPro" id="IPR008254">
    <property type="entry name" value="Flavodoxin/NO_synth"/>
</dbReference>
<name>A0ABZ3EW10_9FIRM</name>
<feature type="domain" description="Flavodoxin-like" evidence="1">
    <location>
        <begin position="3"/>
        <end position="156"/>
    </location>
</feature>
<dbReference type="EMBL" id="CP146256">
    <property type="protein sequence ID" value="XAH74433.1"/>
    <property type="molecule type" value="Genomic_DNA"/>
</dbReference>
<dbReference type="Pfam" id="PF12682">
    <property type="entry name" value="Flavodoxin_4"/>
    <property type="match status" value="1"/>
</dbReference>
<dbReference type="PANTHER" id="PTHR39201:SF1">
    <property type="entry name" value="FLAVODOXIN-LIKE DOMAIN-CONTAINING PROTEIN"/>
    <property type="match status" value="1"/>
</dbReference>
<organism evidence="2 3">
    <name type="scientific">Kineothrix sedimenti</name>
    <dbReference type="NCBI Taxonomy" id="3123317"/>
    <lineage>
        <taxon>Bacteria</taxon>
        <taxon>Bacillati</taxon>
        <taxon>Bacillota</taxon>
        <taxon>Clostridia</taxon>
        <taxon>Lachnospirales</taxon>
        <taxon>Lachnospiraceae</taxon>
        <taxon>Kineothrix</taxon>
    </lineage>
</organism>
<gene>
    <name evidence="2" type="ORF">V6984_01300</name>
</gene>
<accession>A0ABZ3EW10</accession>
<dbReference type="PANTHER" id="PTHR39201">
    <property type="entry name" value="EXPORTED PROTEIN-RELATED"/>
    <property type="match status" value="1"/>
</dbReference>
<dbReference type="SUPFAM" id="SSF52218">
    <property type="entry name" value="Flavoproteins"/>
    <property type="match status" value="1"/>
</dbReference>
<reference evidence="2 3" key="1">
    <citation type="submission" date="2024-02" db="EMBL/GenBank/DDBJ databases">
        <title>Bacterial strain from lacustrine sediment.</title>
        <authorList>
            <person name="Petit C."/>
            <person name="Fadhlaoui K."/>
        </authorList>
    </citation>
    <scope>NUCLEOTIDE SEQUENCE [LARGE SCALE GENOMIC DNA]</scope>
    <source>
        <strain evidence="2 3">IPX-CK</strain>
    </source>
</reference>
<dbReference type="PROSITE" id="PS00201">
    <property type="entry name" value="FLAVODOXIN"/>
    <property type="match status" value="1"/>
</dbReference>
<dbReference type="InterPro" id="IPR001226">
    <property type="entry name" value="Flavodoxin_CS"/>
</dbReference>
<dbReference type="Gene3D" id="3.40.50.360">
    <property type="match status" value="1"/>
</dbReference>
<dbReference type="Proteomes" id="UP001451571">
    <property type="component" value="Chromosome"/>
</dbReference>
<evidence type="ECO:0000313" key="2">
    <source>
        <dbReference type="EMBL" id="XAH74433.1"/>
    </source>
</evidence>
<evidence type="ECO:0000259" key="1">
    <source>
        <dbReference type="PROSITE" id="PS50902"/>
    </source>
</evidence>
<protein>
    <submittedName>
        <fullName evidence="2">Flavodoxin</fullName>
    </submittedName>
</protein>
<keyword evidence="3" id="KW-1185">Reference proteome</keyword>
<dbReference type="PROSITE" id="PS50902">
    <property type="entry name" value="FLAVODOXIN_LIKE"/>
    <property type="match status" value="1"/>
</dbReference>